<organism evidence="2 3">
    <name type="scientific">Rhodonia placenta</name>
    <dbReference type="NCBI Taxonomy" id="104341"/>
    <lineage>
        <taxon>Eukaryota</taxon>
        <taxon>Fungi</taxon>
        <taxon>Dikarya</taxon>
        <taxon>Basidiomycota</taxon>
        <taxon>Agaricomycotina</taxon>
        <taxon>Agaricomycetes</taxon>
        <taxon>Polyporales</taxon>
        <taxon>Adustoporiaceae</taxon>
        <taxon>Rhodonia</taxon>
    </lineage>
</organism>
<reference evidence="2" key="1">
    <citation type="submission" date="2020-11" db="EMBL/GenBank/DDBJ databases">
        <authorList>
            <person name="Koelle M."/>
            <person name="Horta M.A.C."/>
            <person name="Nowrousian M."/>
            <person name="Ohm R.A."/>
            <person name="Benz P."/>
            <person name="Pilgard A."/>
        </authorList>
    </citation>
    <scope>NUCLEOTIDE SEQUENCE</scope>
    <source>
        <strain evidence="2">FPRL280</strain>
    </source>
</reference>
<evidence type="ECO:0000313" key="2">
    <source>
        <dbReference type="EMBL" id="KAF9805036.1"/>
    </source>
</evidence>
<reference evidence="2" key="2">
    <citation type="journal article" name="Front. Microbiol.">
        <title>Degradative Capacity of Two Strains of Rhodonia placenta: From Phenotype to Genotype.</title>
        <authorList>
            <person name="Kolle M."/>
            <person name="Horta M.A.C."/>
            <person name="Nowrousian M."/>
            <person name="Ohm R.A."/>
            <person name="Benz J.P."/>
            <person name="Pilgard A."/>
        </authorList>
    </citation>
    <scope>NUCLEOTIDE SEQUENCE</scope>
    <source>
        <strain evidence="2">FPRL280</strain>
    </source>
</reference>
<protein>
    <submittedName>
        <fullName evidence="2">Uncharacterized protein</fullName>
    </submittedName>
</protein>
<feature type="region of interest" description="Disordered" evidence="1">
    <location>
        <begin position="311"/>
        <end position="341"/>
    </location>
</feature>
<dbReference type="EMBL" id="JADOXO010000409">
    <property type="protein sequence ID" value="KAF9805036.1"/>
    <property type="molecule type" value="Genomic_DNA"/>
</dbReference>
<gene>
    <name evidence="2" type="ORF">IEO21_09219</name>
</gene>
<feature type="compositionally biased region" description="Polar residues" evidence="1">
    <location>
        <begin position="202"/>
        <end position="212"/>
    </location>
</feature>
<proteinExistence type="predicted"/>
<dbReference type="AlphaFoldDB" id="A0A8H7TYM8"/>
<feature type="region of interest" description="Disordered" evidence="1">
    <location>
        <begin position="170"/>
        <end position="262"/>
    </location>
</feature>
<comment type="caution">
    <text evidence="2">The sequence shown here is derived from an EMBL/GenBank/DDBJ whole genome shotgun (WGS) entry which is preliminary data.</text>
</comment>
<evidence type="ECO:0000256" key="1">
    <source>
        <dbReference type="SAM" id="MobiDB-lite"/>
    </source>
</evidence>
<feature type="compositionally biased region" description="Acidic residues" evidence="1">
    <location>
        <begin position="323"/>
        <end position="339"/>
    </location>
</feature>
<evidence type="ECO:0000313" key="3">
    <source>
        <dbReference type="Proteomes" id="UP000639403"/>
    </source>
</evidence>
<dbReference type="Proteomes" id="UP000639403">
    <property type="component" value="Unassembled WGS sequence"/>
</dbReference>
<accession>A0A8H7TYM8</accession>
<sequence length="430" mass="46397">MARLHSAALVRQEQVLVMWSEKEHDIIDDFQDLEHRLRHFVQMCTCGDVSTSPLHGGKEGPGIPTSFRSPNFESSLAVLNVGSSRRTEYEDLLGAPAATGFSREEHVQPSAPVEVAPVTIHPIQTLLNPELPYWDGSVWRRYTDRSSTDVSAIVSTLDWRNANASTMSIDQSLPLTDSDGATEVPSSDAEVGGPAMVEPHLSTPSKSASPIATSPPLAGSPTGVLKRKYGQPRASGSSPTARELRSRIPAPPTSALSYRPLAGPSKLRNPFLAATVVAGASIEAASVSTSTAHPSCMPPMFPAHLFLSDKKQEDGRHDSSNLLDEDTDDNSGSSDDNDDAVEKNYINIAKKSRTKRAWTAQPAVSTTTVAPTAANLIVFLPKAFRELNHHEGGSAMPPTMNTSTTRILPRRVREYTRSLAAGRASFARMR</sequence>
<name>A0A8H7TYM8_9APHY</name>